<dbReference type="Proteomes" id="UP000483286">
    <property type="component" value="Unassembled WGS sequence"/>
</dbReference>
<organism evidence="1 2">
    <name type="scientific">Deinococcus arboris</name>
    <dbReference type="NCBI Taxonomy" id="2682977"/>
    <lineage>
        <taxon>Bacteria</taxon>
        <taxon>Thermotogati</taxon>
        <taxon>Deinococcota</taxon>
        <taxon>Deinococci</taxon>
        <taxon>Deinococcales</taxon>
        <taxon>Deinococcaceae</taxon>
        <taxon>Deinococcus</taxon>
    </lineage>
</organism>
<dbReference type="EMBL" id="WQLB01000009">
    <property type="protein sequence ID" value="MVN86883.1"/>
    <property type="molecule type" value="Genomic_DNA"/>
</dbReference>
<sequence length="97" mass="10792">MSTAYIGADASQYAQRLARYGHRDWIVWTGRCGRRHCDLVSRSSVKAALLAHGTQGDDMVLIRANTGCRTWLGWRQAITLWRNQPAQPQPAPGGEAQ</sequence>
<accession>A0A7C9M8F0</accession>
<evidence type="ECO:0000313" key="2">
    <source>
        <dbReference type="Proteomes" id="UP000483286"/>
    </source>
</evidence>
<reference evidence="1 2" key="1">
    <citation type="submission" date="2019-12" db="EMBL/GenBank/DDBJ databases">
        <title>Deinococcus sp. HMF7620 Genome sequencing and assembly.</title>
        <authorList>
            <person name="Kang H."/>
            <person name="Kim H."/>
            <person name="Joh K."/>
        </authorList>
    </citation>
    <scope>NUCLEOTIDE SEQUENCE [LARGE SCALE GENOMIC DNA]</scope>
    <source>
        <strain evidence="1 2">HMF7620</strain>
    </source>
</reference>
<gene>
    <name evidence="1" type="ORF">GO986_08910</name>
</gene>
<dbReference type="RefSeq" id="WP_157458934.1">
    <property type="nucleotide sequence ID" value="NZ_WQLB01000009.1"/>
</dbReference>
<keyword evidence="2" id="KW-1185">Reference proteome</keyword>
<name>A0A7C9M8F0_9DEIO</name>
<evidence type="ECO:0000313" key="1">
    <source>
        <dbReference type="EMBL" id="MVN86883.1"/>
    </source>
</evidence>
<dbReference type="AlphaFoldDB" id="A0A7C9M8F0"/>
<protein>
    <submittedName>
        <fullName evidence="1">Uncharacterized protein</fullName>
    </submittedName>
</protein>
<comment type="caution">
    <text evidence="1">The sequence shown here is derived from an EMBL/GenBank/DDBJ whole genome shotgun (WGS) entry which is preliminary data.</text>
</comment>
<proteinExistence type="predicted"/>